<protein>
    <submittedName>
        <fullName evidence="4">Uncharacterized protein</fullName>
    </submittedName>
</protein>
<dbReference type="Proteomes" id="UP000596660">
    <property type="component" value="Unplaced"/>
</dbReference>
<dbReference type="Pfam" id="PF23197">
    <property type="entry name" value="IG_AIR9"/>
    <property type="match status" value="1"/>
</dbReference>
<accession>A0A803NDK0</accession>
<feature type="domain" description="AIR9-like A9" evidence="3">
    <location>
        <begin position="80"/>
        <end position="129"/>
    </location>
</feature>
<dbReference type="PANTHER" id="PTHR31149">
    <property type="entry name" value="EXPRESSED PROTEIN"/>
    <property type="match status" value="1"/>
</dbReference>
<dbReference type="PANTHER" id="PTHR31149:SF7">
    <property type="entry name" value="EXPRESSED PROTEIN"/>
    <property type="match status" value="1"/>
</dbReference>
<dbReference type="Gene3D" id="2.60.40.2700">
    <property type="match status" value="1"/>
</dbReference>
<dbReference type="Pfam" id="PF23080">
    <property type="entry name" value="DUF7046"/>
    <property type="match status" value="1"/>
</dbReference>
<dbReference type="Gramene" id="AUR62044197-RA">
    <property type="protein sequence ID" value="AUR62044197-RA:cds"/>
    <property type="gene ID" value="AUR62044197"/>
</dbReference>
<keyword evidence="5" id="KW-1185">Reference proteome</keyword>
<evidence type="ECO:0000313" key="4">
    <source>
        <dbReference type="EnsemblPlants" id="AUR62044197-RA:cds"/>
    </source>
</evidence>
<proteinExistence type="predicted"/>
<feature type="compositionally biased region" description="Polar residues" evidence="1">
    <location>
        <begin position="1"/>
        <end position="12"/>
    </location>
</feature>
<name>A0A803NDK0_CHEQI</name>
<sequence>MSTDNSTTNSSRAMDEKQKESITAALNELALRKADLDENVRLTNDLKEKARELRNLTQDPYYEIGSQPSNVHVESPYQQMWVRHLQDGTRHYIEGATNPEYVVTADDVDKCIAVECIPMDENGRQGELVRRFANDQNKITCDPDMQAEIDSYITKSQADFGVLVLLDSFNHWEPATFILRRSGFQVKINKTGALQIADEFSENLSIKIPGGLSTQFVLTCSDVTSHPLSTYNDIRMRDTLVLTIRMFQSKF</sequence>
<dbReference type="InterPro" id="IPR055474">
    <property type="entry name" value="DUF7046"/>
</dbReference>
<evidence type="ECO:0000259" key="3">
    <source>
        <dbReference type="Pfam" id="PF23197"/>
    </source>
</evidence>
<evidence type="ECO:0000259" key="2">
    <source>
        <dbReference type="Pfam" id="PF23080"/>
    </source>
</evidence>
<evidence type="ECO:0000313" key="5">
    <source>
        <dbReference type="Proteomes" id="UP000596660"/>
    </source>
</evidence>
<feature type="domain" description="DUF7046" evidence="2">
    <location>
        <begin position="169"/>
        <end position="249"/>
    </location>
</feature>
<dbReference type="EnsemblPlants" id="AUR62044197-RA">
    <property type="protein sequence ID" value="AUR62044197-RA:cds"/>
    <property type="gene ID" value="AUR62044197"/>
</dbReference>
<reference evidence="4" key="2">
    <citation type="submission" date="2021-03" db="UniProtKB">
        <authorList>
            <consortium name="EnsemblPlants"/>
        </authorList>
    </citation>
    <scope>IDENTIFICATION</scope>
</reference>
<organism evidence="4 5">
    <name type="scientific">Chenopodium quinoa</name>
    <name type="common">Quinoa</name>
    <dbReference type="NCBI Taxonomy" id="63459"/>
    <lineage>
        <taxon>Eukaryota</taxon>
        <taxon>Viridiplantae</taxon>
        <taxon>Streptophyta</taxon>
        <taxon>Embryophyta</taxon>
        <taxon>Tracheophyta</taxon>
        <taxon>Spermatophyta</taxon>
        <taxon>Magnoliopsida</taxon>
        <taxon>eudicotyledons</taxon>
        <taxon>Gunneridae</taxon>
        <taxon>Pentapetalae</taxon>
        <taxon>Caryophyllales</taxon>
        <taxon>Chenopodiaceae</taxon>
        <taxon>Chenopodioideae</taxon>
        <taxon>Atripliceae</taxon>
        <taxon>Chenopodium</taxon>
    </lineage>
</organism>
<dbReference type="GO" id="GO:0005886">
    <property type="term" value="C:plasma membrane"/>
    <property type="evidence" value="ECO:0007669"/>
    <property type="project" value="TreeGrafter"/>
</dbReference>
<reference evidence="4" key="1">
    <citation type="journal article" date="2017" name="Nature">
        <title>The genome of Chenopodium quinoa.</title>
        <authorList>
            <person name="Jarvis D.E."/>
            <person name="Ho Y.S."/>
            <person name="Lightfoot D.J."/>
            <person name="Schmoeckel S.M."/>
            <person name="Li B."/>
            <person name="Borm T.J.A."/>
            <person name="Ohyanagi H."/>
            <person name="Mineta K."/>
            <person name="Michell C.T."/>
            <person name="Saber N."/>
            <person name="Kharbatia N.M."/>
            <person name="Rupper R.R."/>
            <person name="Sharp A.R."/>
            <person name="Dally N."/>
            <person name="Boughton B.A."/>
            <person name="Woo Y.H."/>
            <person name="Gao G."/>
            <person name="Schijlen E.G.W.M."/>
            <person name="Guo X."/>
            <person name="Momin A.A."/>
            <person name="Negrao S."/>
            <person name="Al-Babili S."/>
            <person name="Gehring C."/>
            <person name="Roessner U."/>
            <person name="Jung C."/>
            <person name="Murphy K."/>
            <person name="Arold S.T."/>
            <person name="Gojobori T."/>
            <person name="van der Linden C.G."/>
            <person name="van Loo E.N."/>
            <person name="Jellen E.N."/>
            <person name="Maughan P.J."/>
            <person name="Tester M."/>
        </authorList>
    </citation>
    <scope>NUCLEOTIDE SEQUENCE [LARGE SCALE GENOMIC DNA]</scope>
    <source>
        <strain evidence="4">cv. PI 614886</strain>
    </source>
</reference>
<dbReference type="AlphaFoldDB" id="A0A803NDK0"/>
<dbReference type="InterPro" id="IPR056284">
    <property type="entry name" value="AIR9-like_A9"/>
</dbReference>
<evidence type="ECO:0000256" key="1">
    <source>
        <dbReference type="SAM" id="MobiDB-lite"/>
    </source>
</evidence>
<feature type="region of interest" description="Disordered" evidence="1">
    <location>
        <begin position="1"/>
        <end position="21"/>
    </location>
</feature>